<comment type="caution">
    <text evidence="2">The sequence shown here is derived from an EMBL/GenBank/DDBJ whole genome shotgun (WGS) entry which is preliminary data.</text>
</comment>
<gene>
    <name evidence="2" type="ORF">ILYODFUR_037548</name>
</gene>
<dbReference type="InterPro" id="IPR053040">
    <property type="entry name" value="LRR-containing_protein_71"/>
</dbReference>
<feature type="region of interest" description="Disordered" evidence="1">
    <location>
        <begin position="1"/>
        <end position="77"/>
    </location>
</feature>
<evidence type="ECO:0000313" key="2">
    <source>
        <dbReference type="EMBL" id="MEQ2246351.1"/>
    </source>
</evidence>
<dbReference type="Proteomes" id="UP001482620">
    <property type="component" value="Unassembled WGS sequence"/>
</dbReference>
<sequence length="321" mass="35290">ADLEQTSTSQVSPLHVPSRESKGTLRKKKAARKDEKTAEIKEKSQKKTLDGKGTHCRSLKGGGREKQLSALEDKSSTNLNEAASVETGNPLLDYSVHRKNGQLFLPGNTTLASLNLAGNRITKKSLPLFLASLKKQEDVGRNLRRLCLQVCFTSIQGTDTVLVCGRLCKDLRRATYSHTQQGTATNQTELSGKFYISKTKHFRLSAAVFNLRGRLHPRTVCQAITGTCNHTHTDTKPNIAMFGLCGGGPEYLENTHAGTGKTYKFYTKTSCCKATVLTTATKQHILIQFNSIYLYSANSQHMLSQGTSQKSGTYIPINPNH</sequence>
<evidence type="ECO:0000313" key="3">
    <source>
        <dbReference type="Proteomes" id="UP001482620"/>
    </source>
</evidence>
<organism evidence="2 3">
    <name type="scientific">Ilyodon furcidens</name>
    <name type="common">goldbreast splitfin</name>
    <dbReference type="NCBI Taxonomy" id="33524"/>
    <lineage>
        <taxon>Eukaryota</taxon>
        <taxon>Metazoa</taxon>
        <taxon>Chordata</taxon>
        <taxon>Craniata</taxon>
        <taxon>Vertebrata</taxon>
        <taxon>Euteleostomi</taxon>
        <taxon>Actinopterygii</taxon>
        <taxon>Neopterygii</taxon>
        <taxon>Teleostei</taxon>
        <taxon>Neoteleostei</taxon>
        <taxon>Acanthomorphata</taxon>
        <taxon>Ovalentaria</taxon>
        <taxon>Atherinomorphae</taxon>
        <taxon>Cyprinodontiformes</taxon>
        <taxon>Goodeidae</taxon>
        <taxon>Ilyodon</taxon>
    </lineage>
</organism>
<feature type="compositionally biased region" description="Basic and acidic residues" evidence="1">
    <location>
        <begin position="32"/>
        <end position="53"/>
    </location>
</feature>
<dbReference type="PANTHER" id="PTHR46984:SF1">
    <property type="entry name" value="LEUCINE-RICH REPEAT-CONTAINING PROTEIN 71"/>
    <property type="match status" value="1"/>
</dbReference>
<name>A0ABV0UQ63_9TELE</name>
<proteinExistence type="predicted"/>
<feature type="non-terminal residue" evidence="2">
    <location>
        <position position="1"/>
    </location>
</feature>
<dbReference type="EMBL" id="JAHRIQ010077892">
    <property type="protein sequence ID" value="MEQ2246351.1"/>
    <property type="molecule type" value="Genomic_DNA"/>
</dbReference>
<protein>
    <submittedName>
        <fullName evidence="2">Uncharacterized protein</fullName>
    </submittedName>
</protein>
<accession>A0ABV0UQ63</accession>
<feature type="compositionally biased region" description="Basic and acidic residues" evidence="1">
    <location>
        <begin position="62"/>
        <end position="75"/>
    </location>
</feature>
<dbReference type="PANTHER" id="PTHR46984">
    <property type="entry name" value="LEUCINE-RICH REPEAT-CONTAINING PROTEIN 71"/>
    <property type="match status" value="1"/>
</dbReference>
<keyword evidence="3" id="KW-1185">Reference proteome</keyword>
<evidence type="ECO:0000256" key="1">
    <source>
        <dbReference type="SAM" id="MobiDB-lite"/>
    </source>
</evidence>
<reference evidence="2 3" key="1">
    <citation type="submission" date="2021-06" db="EMBL/GenBank/DDBJ databases">
        <authorList>
            <person name="Palmer J.M."/>
        </authorList>
    </citation>
    <scope>NUCLEOTIDE SEQUENCE [LARGE SCALE GENOMIC DNA]</scope>
    <source>
        <strain evidence="3">if_2019</strain>
        <tissue evidence="2">Muscle</tissue>
    </source>
</reference>
<feature type="compositionally biased region" description="Polar residues" evidence="1">
    <location>
        <begin position="1"/>
        <end position="12"/>
    </location>
</feature>